<feature type="domain" description="Protein kinase" evidence="8">
    <location>
        <begin position="27"/>
        <end position="296"/>
    </location>
</feature>
<keyword evidence="6 7" id="KW-0067">ATP-binding</keyword>
<dbReference type="InterPro" id="IPR017441">
    <property type="entry name" value="Protein_kinase_ATP_BS"/>
</dbReference>
<evidence type="ECO:0000313" key="9">
    <source>
        <dbReference type="EMBL" id="MBO0939309.1"/>
    </source>
</evidence>
<evidence type="ECO:0000256" key="7">
    <source>
        <dbReference type="PROSITE-ProRule" id="PRU10141"/>
    </source>
</evidence>
<evidence type="ECO:0000256" key="2">
    <source>
        <dbReference type="ARBA" id="ARBA00012513"/>
    </source>
</evidence>
<dbReference type="Proteomes" id="UP000664034">
    <property type="component" value="Unassembled WGS sequence"/>
</dbReference>
<evidence type="ECO:0000256" key="5">
    <source>
        <dbReference type="ARBA" id="ARBA00022777"/>
    </source>
</evidence>
<dbReference type="AlphaFoldDB" id="A0A939K5B5"/>
<evidence type="ECO:0000256" key="4">
    <source>
        <dbReference type="ARBA" id="ARBA00022741"/>
    </source>
</evidence>
<dbReference type="GO" id="GO:0004674">
    <property type="term" value="F:protein serine/threonine kinase activity"/>
    <property type="evidence" value="ECO:0007669"/>
    <property type="project" value="UniProtKB-EC"/>
</dbReference>
<dbReference type="Gene3D" id="1.10.510.10">
    <property type="entry name" value="Transferase(Phosphotransferase) domain 1"/>
    <property type="match status" value="1"/>
</dbReference>
<keyword evidence="4 7" id="KW-0547">Nucleotide-binding</keyword>
<dbReference type="GO" id="GO:0005524">
    <property type="term" value="F:ATP binding"/>
    <property type="evidence" value="ECO:0007669"/>
    <property type="project" value="UniProtKB-UniRule"/>
</dbReference>
<feature type="binding site" evidence="7">
    <location>
        <position position="59"/>
    </location>
    <ligand>
        <name>ATP</name>
        <dbReference type="ChEBI" id="CHEBI:30616"/>
    </ligand>
</feature>
<proteinExistence type="inferred from homology"/>
<dbReference type="PROSITE" id="PS00108">
    <property type="entry name" value="PROTEIN_KINASE_ST"/>
    <property type="match status" value="1"/>
</dbReference>
<dbReference type="Gene3D" id="3.30.200.20">
    <property type="entry name" value="Phosphorylase Kinase, domain 1"/>
    <property type="match status" value="1"/>
</dbReference>
<dbReference type="EC" id="2.7.11.1" evidence="2"/>
<dbReference type="InterPro" id="IPR050660">
    <property type="entry name" value="NEK_Ser/Thr_kinase"/>
</dbReference>
<accession>A0A939K5B5</accession>
<organism evidence="9 10">
    <name type="scientific">Fibrella rubiginis</name>
    <dbReference type="NCBI Taxonomy" id="2817060"/>
    <lineage>
        <taxon>Bacteria</taxon>
        <taxon>Pseudomonadati</taxon>
        <taxon>Bacteroidota</taxon>
        <taxon>Cytophagia</taxon>
        <taxon>Cytophagales</taxon>
        <taxon>Spirosomataceae</taxon>
        <taxon>Fibrella</taxon>
    </lineage>
</organism>
<dbReference type="EMBL" id="JAFMYV010000013">
    <property type="protein sequence ID" value="MBO0939309.1"/>
    <property type="molecule type" value="Genomic_DNA"/>
</dbReference>
<evidence type="ECO:0000256" key="6">
    <source>
        <dbReference type="ARBA" id="ARBA00022840"/>
    </source>
</evidence>
<dbReference type="InterPro" id="IPR000719">
    <property type="entry name" value="Prot_kinase_dom"/>
</dbReference>
<gene>
    <name evidence="9" type="ORF">J2I47_22335</name>
</gene>
<protein>
    <recommendedName>
        <fullName evidence="2">non-specific serine/threonine protein kinase</fullName>
        <ecNumber evidence="2">2.7.11.1</ecNumber>
    </recommendedName>
</protein>
<dbReference type="Pfam" id="PF00069">
    <property type="entry name" value="Pkinase"/>
    <property type="match status" value="1"/>
</dbReference>
<comment type="caution">
    <text evidence="9">The sequence shown here is derived from an EMBL/GenBank/DDBJ whole genome shotgun (WGS) entry which is preliminary data.</text>
</comment>
<sequence length="314" mass="35040">MTTNGQTNDKFFLEQLKSVKSDSGEYYKNIGFIGKGGNGVAYVVLCTSGALRGQIFVLKVLYKISSAERIQRFWDEVAFLEDQSNPSIMRFFDKGTFAGRPFMITSYLPNTLADELKKGITLGNALLYTTQLLSALNFLHQKQVVHRDIKPQNIFINNTRAILGDFGLIKHVGDEGIVQDDVDYMNESSAIGGSELQGYVAMPFFYRTPELVAYANRETNLTTASDIFQLGLVIAEMFCGKNPLQRANNIKDPVVLNPIGKINGKFGARIVRILEGMLKYNPTERPSVSKLLDDFTGLYGDYARDKFSLDGSIF</sequence>
<evidence type="ECO:0000259" key="8">
    <source>
        <dbReference type="PROSITE" id="PS50011"/>
    </source>
</evidence>
<dbReference type="CDD" id="cd14014">
    <property type="entry name" value="STKc_PknB_like"/>
    <property type="match status" value="1"/>
</dbReference>
<dbReference type="PANTHER" id="PTHR43671">
    <property type="entry name" value="SERINE/THREONINE-PROTEIN KINASE NEK"/>
    <property type="match status" value="1"/>
</dbReference>
<keyword evidence="10" id="KW-1185">Reference proteome</keyword>
<dbReference type="SUPFAM" id="SSF56112">
    <property type="entry name" value="Protein kinase-like (PK-like)"/>
    <property type="match status" value="1"/>
</dbReference>
<comment type="similarity">
    <text evidence="1">Belongs to the protein kinase superfamily. NEK Ser/Thr protein kinase family. NIMA subfamily.</text>
</comment>
<evidence type="ECO:0000256" key="1">
    <source>
        <dbReference type="ARBA" id="ARBA00010886"/>
    </source>
</evidence>
<reference evidence="9" key="1">
    <citation type="submission" date="2021-03" db="EMBL/GenBank/DDBJ databases">
        <title>Fibrella sp. HMF5335 genome sequencing and assembly.</title>
        <authorList>
            <person name="Kang H."/>
            <person name="Kim H."/>
            <person name="Bae S."/>
            <person name="Joh K."/>
        </authorList>
    </citation>
    <scope>NUCLEOTIDE SEQUENCE</scope>
    <source>
        <strain evidence="9">HMF5335</strain>
    </source>
</reference>
<evidence type="ECO:0000313" key="10">
    <source>
        <dbReference type="Proteomes" id="UP000664034"/>
    </source>
</evidence>
<dbReference type="PROSITE" id="PS50011">
    <property type="entry name" value="PROTEIN_KINASE_DOM"/>
    <property type="match status" value="1"/>
</dbReference>
<keyword evidence="5 9" id="KW-0418">Kinase</keyword>
<evidence type="ECO:0000256" key="3">
    <source>
        <dbReference type="ARBA" id="ARBA00022679"/>
    </source>
</evidence>
<dbReference type="InterPro" id="IPR008271">
    <property type="entry name" value="Ser/Thr_kinase_AS"/>
</dbReference>
<keyword evidence="3" id="KW-0808">Transferase</keyword>
<dbReference type="PROSITE" id="PS00107">
    <property type="entry name" value="PROTEIN_KINASE_ATP"/>
    <property type="match status" value="1"/>
</dbReference>
<dbReference type="PANTHER" id="PTHR43671:SF13">
    <property type="entry name" value="SERINE_THREONINE-PROTEIN KINASE NEK2"/>
    <property type="match status" value="1"/>
</dbReference>
<dbReference type="RefSeq" id="WP_207366835.1">
    <property type="nucleotide sequence ID" value="NZ_JAFMYV010000013.1"/>
</dbReference>
<dbReference type="InterPro" id="IPR011009">
    <property type="entry name" value="Kinase-like_dom_sf"/>
</dbReference>
<name>A0A939K5B5_9BACT</name>
<dbReference type="SMART" id="SM00220">
    <property type="entry name" value="S_TKc"/>
    <property type="match status" value="1"/>
</dbReference>